<dbReference type="Proteomes" id="UP000288197">
    <property type="component" value="Unassembled WGS sequence"/>
</dbReference>
<dbReference type="InterPro" id="IPR007920">
    <property type="entry name" value="UPF0223"/>
</dbReference>
<dbReference type="NCBIfam" id="NF003353">
    <property type="entry name" value="PRK04387.1"/>
    <property type="match status" value="1"/>
</dbReference>
<reference evidence="1 2" key="1">
    <citation type="submission" date="2017-05" db="EMBL/GenBank/DDBJ databases">
        <title>Vagococcus spp. assemblies.</title>
        <authorList>
            <person name="Gulvik C.A."/>
        </authorList>
    </citation>
    <scope>NUCLEOTIDE SEQUENCE [LARGE SCALE GENOMIC DNA]</scope>
    <source>
        <strain evidence="1 2">NCFB 2497</strain>
    </source>
</reference>
<dbReference type="Pfam" id="PF05256">
    <property type="entry name" value="UPF0223"/>
    <property type="match status" value="1"/>
</dbReference>
<keyword evidence="2" id="KW-1185">Reference proteome</keyword>
<dbReference type="PIRSF" id="PIRSF037260">
    <property type="entry name" value="UPF0223"/>
    <property type="match status" value="1"/>
</dbReference>
<dbReference type="AlphaFoldDB" id="A0A369AUS0"/>
<evidence type="ECO:0000313" key="2">
    <source>
        <dbReference type="Proteomes" id="UP000288197"/>
    </source>
</evidence>
<dbReference type="EMBL" id="NGJX01000007">
    <property type="protein sequence ID" value="RSU01497.1"/>
    <property type="molecule type" value="Genomic_DNA"/>
</dbReference>
<organism evidence="1 2">
    <name type="scientific">Vagococcus fluvialis</name>
    <dbReference type="NCBI Taxonomy" id="2738"/>
    <lineage>
        <taxon>Bacteria</taxon>
        <taxon>Bacillati</taxon>
        <taxon>Bacillota</taxon>
        <taxon>Bacilli</taxon>
        <taxon>Lactobacillales</taxon>
        <taxon>Enterococcaceae</taxon>
        <taxon>Vagococcus</taxon>
    </lineage>
</organism>
<proteinExistence type="predicted"/>
<dbReference type="RefSeq" id="WP_086342706.1">
    <property type="nucleotide sequence ID" value="NZ_CP081459.1"/>
</dbReference>
<protein>
    <submittedName>
        <fullName evidence="1">Uncharacterized protein</fullName>
    </submittedName>
</protein>
<dbReference type="GeneID" id="63146661"/>
<comment type="caution">
    <text evidence="1">The sequence shown here is derived from an EMBL/GenBank/DDBJ whole genome shotgun (WGS) entry which is preliminary data.</text>
</comment>
<sequence length="95" mass="11175">MAEDYNYPLNPDWTTEELISVVDMWSKLEEAYEKKVQAEDFLTTYADFKKVVKSIGEERQLGREFEEVSGYSLYHVVKQAKAQKTGLLNRKDFEK</sequence>
<gene>
    <name evidence="1" type="ORF">CBF32_08190</name>
</gene>
<dbReference type="SUPFAM" id="SSF158504">
    <property type="entry name" value="BH2638-like"/>
    <property type="match status" value="1"/>
</dbReference>
<evidence type="ECO:0000313" key="1">
    <source>
        <dbReference type="EMBL" id="RSU01497.1"/>
    </source>
</evidence>
<accession>A0A369AUS0</accession>
<dbReference type="InterPro" id="IPR023324">
    <property type="entry name" value="BH2638-like_sf"/>
</dbReference>
<name>A0A369AUS0_9ENTE</name>
<dbReference type="OrthoDB" id="1649074at2"/>
<dbReference type="Gene3D" id="1.10.220.80">
    <property type="entry name" value="BH2638-like"/>
    <property type="match status" value="1"/>
</dbReference>